<feature type="region of interest" description="Disordered" evidence="1">
    <location>
        <begin position="242"/>
        <end position="273"/>
    </location>
</feature>
<comment type="caution">
    <text evidence="2">The sequence shown here is derived from an EMBL/GenBank/DDBJ whole genome shotgun (WGS) entry which is preliminary data.</text>
</comment>
<dbReference type="EMBL" id="CAJVPS010016550">
    <property type="protein sequence ID" value="CAG8690408.1"/>
    <property type="molecule type" value="Genomic_DNA"/>
</dbReference>
<keyword evidence="3" id="KW-1185">Reference proteome</keyword>
<name>A0A9N9EUE0_9GLOM</name>
<dbReference type="AlphaFoldDB" id="A0A9N9EUE0"/>
<evidence type="ECO:0000313" key="3">
    <source>
        <dbReference type="Proteomes" id="UP000789508"/>
    </source>
</evidence>
<evidence type="ECO:0000313" key="2">
    <source>
        <dbReference type="EMBL" id="CAG8690408.1"/>
    </source>
</evidence>
<sequence>MVTIKEVKVTKIDGENIEIDGVRITIDEYNRTLNNKDDKDEIEYDKLVNEIEGSITDEDGEYLPDHVQIEESKKVRYTDYALWKECKRRLESDRKNLKGTTTIFKANQPYTGAPGDDEAKIQDIVRKNNAALQHNLDLHRATLPFLRSLISKKVEIGQGLGTPLVNPDADLNREEKGKRHKQLNSCRDEAYQAIDQALNEEPTIAKGDYDSELEDIRTAIDEGAVNRVKEWVLADIKKKRDAIKSNDKGNPDHKRKREEDNIPDNAKKPRLDANETKSVAELRNKTIEEIDNNSLATAIKVATQLEGEKEYQKDTEKVKLAEEELIKKDPRLYMQTIVDAIKGRLEDAGIKVDVRYDLNNGDENVVSGEGIDEEIKKNYKILLDCQEGKGKYIGYNFDGMEERLQDFQASKVKLIKKIGEQAKKKVTEKVKKDIKTLQEQFKSFKSGANAYLDSFYQKDKEKIDKLENDLVNSLSTNQTDSPKKTP</sequence>
<proteinExistence type="predicted"/>
<organism evidence="2 3">
    <name type="scientific">Ambispora leptoticha</name>
    <dbReference type="NCBI Taxonomy" id="144679"/>
    <lineage>
        <taxon>Eukaryota</taxon>
        <taxon>Fungi</taxon>
        <taxon>Fungi incertae sedis</taxon>
        <taxon>Mucoromycota</taxon>
        <taxon>Glomeromycotina</taxon>
        <taxon>Glomeromycetes</taxon>
        <taxon>Archaeosporales</taxon>
        <taxon>Ambisporaceae</taxon>
        <taxon>Ambispora</taxon>
    </lineage>
</organism>
<evidence type="ECO:0000256" key="1">
    <source>
        <dbReference type="SAM" id="MobiDB-lite"/>
    </source>
</evidence>
<protein>
    <submittedName>
        <fullName evidence="2">13645_t:CDS:1</fullName>
    </submittedName>
</protein>
<accession>A0A9N9EUE0</accession>
<gene>
    <name evidence="2" type="ORF">ALEPTO_LOCUS11185</name>
</gene>
<reference evidence="2" key="1">
    <citation type="submission" date="2021-06" db="EMBL/GenBank/DDBJ databases">
        <authorList>
            <person name="Kallberg Y."/>
            <person name="Tangrot J."/>
            <person name="Rosling A."/>
        </authorList>
    </citation>
    <scope>NUCLEOTIDE SEQUENCE</scope>
    <source>
        <strain evidence="2">FL130A</strain>
    </source>
</reference>
<dbReference type="OrthoDB" id="10505340at2759"/>
<dbReference type="Proteomes" id="UP000789508">
    <property type="component" value="Unassembled WGS sequence"/>
</dbReference>
<feature type="non-terminal residue" evidence="2">
    <location>
        <position position="486"/>
    </location>
</feature>